<evidence type="ECO:0000313" key="10">
    <source>
        <dbReference type="EMBL" id="WOG85089.1"/>
    </source>
</evidence>
<feature type="transmembrane region" description="Helical" evidence="7">
    <location>
        <begin position="12"/>
        <end position="31"/>
    </location>
</feature>
<dbReference type="InterPro" id="IPR026057">
    <property type="entry name" value="TBL_C"/>
</dbReference>
<comment type="subcellular location">
    <subcellularLocation>
        <location evidence="1">Membrane</location>
        <topology evidence="1">Single-pass membrane protein</topology>
    </subcellularLocation>
</comment>
<evidence type="ECO:0000256" key="6">
    <source>
        <dbReference type="ARBA" id="ARBA00023136"/>
    </source>
</evidence>
<keyword evidence="6 7" id="KW-0472">Membrane</keyword>
<name>A0AAF0W9R3_DAUCS</name>
<accession>A0AAF0W9R3</accession>
<keyword evidence="3 7" id="KW-0812">Transmembrane</keyword>
<dbReference type="GO" id="GO:0016020">
    <property type="term" value="C:membrane"/>
    <property type="evidence" value="ECO:0007669"/>
    <property type="project" value="UniProtKB-SubCell"/>
</dbReference>
<evidence type="ECO:0000256" key="4">
    <source>
        <dbReference type="ARBA" id="ARBA00022968"/>
    </source>
</evidence>
<organism evidence="10 11">
    <name type="scientific">Daucus carota subsp. sativus</name>
    <name type="common">Carrot</name>
    <dbReference type="NCBI Taxonomy" id="79200"/>
    <lineage>
        <taxon>Eukaryota</taxon>
        <taxon>Viridiplantae</taxon>
        <taxon>Streptophyta</taxon>
        <taxon>Embryophyta</taxon>
        <taxon>Tracheophyta</taxon>
        <taxon>Spermatophyta</taxon>
        <taxon>Magnoliopsida</taxon>
        <taxon>eudicotyledons</taxon>
        <taxon>Gunneridae</taxon>
        <taxon>Pentapetalae</taxon>
        <taxon>asterids</taxon>
        <taxon>campanulids</taxon>
        <taxon>Apiales</taxon>
        <taxon>Apiaceae</taxon>
        <taxon>Apioideae</taxon>
        <taxon>Scandiceae</taxon>
        <taxon>Daucinae</taxon>
        <taxon>Daucus</taxon>
        <taxon>Daucus sect. Daucus</taxon>
    </lineage>
</organism>
<evidence type="ECO:0000256" key="3">
    <source>
        <dbReference type="ARBA" id="ARBA00022692"/>
    </source>
</evidence>
<dbReference type="Proteomes" id="UP000077755">
    <property type="component" value="Chromosome 1"/>
</dbReference>
<evidence type="ECO:0000256" key="7">
    <source>
        <dbReference type="SAM" id="Phobius"/>
    </source>
</evidence>
<keyword evidence="5 7" id="KW-1133">Transmembrane helix</keyword>
<keyword evidence="4" id="KW-0735">Signal-anchor</keyword>
<dbReference type="PANTHER" id="PTHR32285">
    <property type="entry name" value="PROTEIN TRICHOME BIREFRINGENCE-LIKE 9-RELATED"/>
    <property type="match status" value="1"/>
</dbReference>
<dbReference type="KEGG" id="dcr:108223909"/>
<sequence length="409" mass="46808">MEAVKRGKSVGILFTSFLISLGIISFLAVYLPNSFTSNQGYRYMDLQIPLESEEECDIFQGEWIRTGQNESLYSSTSCAWIPEWKNCFMHGRKDTEFVNWRWKPHACELPRFIATKFFEIARNRTMMFIGDSVARNQMESLLCILSEEEVPTEVEKEDDEAGNWTLYFSSNNFTITFIRSIFLVKSEEIMINGSSSGSFNIHLDKVDEKWAERLPSTDYTVISSAHWFFRKNYLYEKGHLIGCVHCSEPNVTNLGLGFAIGKAIRSALEFIHSCENCHSLMTILRTFSPTHFENGAWNGGGYCNKTSPVSNTEIDFGGFEWELRNAQKAEIEKAQKKVSYSSADKKFRALDVTTAMLLRPDGHPGSHWGNQWNKGINDCLHWCLPGPIDVWNDWLIALMKMEARASLHL</sequence>
<proteinExistence type="inferred from homology"/>
<comment type="similarity">
    <text evidence="2">Belongs to the PC-esterase family. TBL subfamily.</text>
</comment>
<reference evidence="10" key="2">
    <citation type="submission" date="2022-03" db="EMBL/GenBank/DDBJ databases">
        <title>Draft title - Genomic analysis of global carrot germplasm unveils the trajectory of domestication and the origin of high carotenoid orange carrot.</title>
        <authorList>
            <person name="Iorizzo M."/>
            <person name="Ellison S."/>
            <person name="Senalik D."/>
            <person name="Macko-Podgorni A."/>
            <person name="Grzebelus D."/>
            <person name="Bostan H."/>
            <person name="Rolling W."/>
            <person name="Curaba J."/>
            <person name="Simon P."/>
        </authorList>
    </citation>
    <scope>NUCLEOTIDE SEQUENCE</scope>
    <source>
        <tissue evidence="10">Leaf</tissue>
    </source>
</reference>
<evidence type="ECO:0000259" key="8">
    <source>
        <dbReference type="Pfam" id="PF13839"/>
    </source>
</evidence>
<dbReference type="GO" id="GO:0005794">
    <property type="term" value="C:Golgi apparatus"/>
    <property type="evidence" value="ECO:0007669"/>
    <property type="project" value="TreeGrafter"/>
</dbReference>
<dbReference type="PANTHER" id="PTHR32285:SF28">
    <property type="entry name" value="XYLOGLUCAN O-ACETYLTRANSFERASE 2"/>
    <property type="match status" value="1"/>
</dbReference>
<evidence type="ECO:0000259" key="9">
    <source>
        <dbReference type="Pfam" id="PF14416"/>
    </source>
</evidence>
<reference evidence="10" key="1">
    <citation type="journal article" date="2016" name="Nat. Genet.">
        <title>A high-quality carrot genome assembly provides new insights into carotenoid accumulation and asterid genome evolution.</title>
        <authorList>
            <person name="Iorizzo M."/>
            <person name="Ellison S."/>
            <person name="Senalik D."/>
            <person name="Zeng P."/>
            <person name="Satapoomin P."/>
            <person name="Huang J."/>
            <person name="Bowman M."/>
            <person name="Iovene M."/>
            <person name="Sanseverino W."/>
            <person name="Cavagnaro P."/>
            <person name="Yildiz M."/>
            <person name="Macko-Podgorni A."/>
            <person name="Moranska E."/>
            <person name="Grzebelus E."/>
            <person name="Grzebelus D."/>
            <person name="Ashrafi H."/>
            <person name="Zheng Z."/>
            <person name="Cheng S."/>
            <person name="Spooner D."/>
            <person name="Van Deynze A."/>
            <person name="Simon P."/>
        </authorList>
    </citation>
    <scope>NUCLEOTIDE SEQUENCE</scope>
    <source>
        <tissue evidence="10">Leaf</tissue>
    </source>
</reference>
<dbReference type="Pfam" id="PF13839">
    <property type="entry name" value="PC-Esterase"/>
    <property type="match status" value="1"/>
</dbReference>
<gene>
    <name evidence="10" type="ORF">DCAR_0104276</name>
</gene>
<evidence type="ECO:0008006" key="12">
    <source>
        <dbReference type="Google" id="ProtNLM"/>
    </source>
</evidence>
<dbReference type="Pfam" id="PF14416">
    <property type="entry name" value="PMR5N"/>
    <property type="match status" value="1"/>
</dbReference>
<dbReference type="InterPro" id="IPR029962">
    <property type="entry name" value="TBL"/>
</dbReference>
<feature type="domain" description="Trichome birefringence-like N-terminal" evidence="9">
    <location>
        <begin position="54"/>
        <end position="108"/>
    </location>
</feature>
<dbReference type="AlphaFoldDB" id="A0AAF0W9R3"/>
<evidence type="ECO:0000256" key="1">
    <source>
        <dbReference type="ARBA" id="ARBA00004167"/>
    </source>
</evidence>
<dbReference type="InterPro" id="IPR025846">
    <property type="entry name" value="TBL_N"/>
</dbReference>
<feature type="domain" description="Trichome birefringence-like C-terminal" evidence="8">
    <location>
        <begin position="109"/>
        <end position="397"/>
    </location>
</feature>
<evidence type="ECO:0000313" key="11">
    <source>
        <dbReference type="Proteomes" id="UP000077755"/>
    </source>
</evidence>
<protein>
    <recommendedName>
        <fullName evidence="12">Trichome birefringence-like N-terminal domain-containing protein</fullName>
    </recommendedName>
</protein>
<evidence type="ECO:0000256" key="2">
    <source>
        <dbReference type="ARBA" id="ARBA00007727"/>
    </source>
</evidence>
<dbReference type="GO" id="GO:0016413">
    <property type="term" value="F:O-acetyltransferase activity"/>
    <property type="evidence" value="ECO:0007669"/>
    <property type="project" value="InterPro"/>
</dbReference>
<evidence type="ECO:0000256" key="5">
    <source>
        <dbReference type="ARBA" id="ARBA00022989"/>
    </source>
</evidence>
<keyword evidence="11" id="KW-1185">Reference proteome</keyword>
<dbReference type="EMBL" id="CP093343">
    <property type="protein sequence ID" value="WOG85089.1"/>
    <property type="molecule type" value="Genomic_DNA"/>
</dbReference>